<sequence>MPQEKGDYWDNYEEVIVDGKVRFKCMLGCGDSWAKNETRLKEHSENCSKQQRASNNNQTTLDNYVKVVPRQSQKVYEILLTRAFISSGIPFNVIENPDFLAFLQKTNPSYTVPSRYRIFNILATLRHLQQEKYGHEIGHSLLKTKIALRSTLTEESIVITKKIQTVIWQESFWLNLKHLRDFLKLFANFIHMIEGNYLLLSTAYVEFIKLQNIVKNNQQIPKEISSQAVKFGNNRCDKFFYNPAIMVAYKLDPHYQAELLDPLEWDELIEKEIIRLAGNKSSELVLKELANYIGKIGPFSSTHLWDKLKEDPIELWNLVSNHAPNLSEVALKVFSIPASSALNINIKETTNTTEIINVEEEETIDETYDDINLFYDSELDEANKLWEDLENSNEDTELDEANNSLNKLWEDSENSNKDMDYL</sequence>
<proteinExistence type="predicted"/>
<protein>
    <submittedName>
        <fullName evidence="7">27424_t:CDS:1</fullName>
    </submittedName>
</protein>
<accession>A0A9N9GMG8</accession>
<keyword evidence="5" id="KW-0539">Nucleus</keyword>
<feature type="domain" description="HAT C-terminal dimerisation" evidence="6">
    <location>
        <begin position="303"/>
        <end position="341"/>
    </location>
</feature>
<dbReference type="GO" id="GO:0008270">
    <property type="term" value="F:zinc ion binding"/>
    <property type="evidence" value="ECO:0007669"/>
    <property type="project" value="UniProtKB-KW"/>
</dbReference>
<dbReference type="SUPFAM" id="SSF53098">
    <property type="entry name" value="Ribonuclease H-like"/>
    <property type="match status" value="1"/>
</dbReference>
<dbReference type="Pfam" id="PF05699">
    <property type="entry name" value="Dimer_Tnp_hAT"/>
    <property type="match status" value="1"/>
</dbReference>
<evidence type="ECO:0000313" key="7">
    <source>
        <dbReference type="EMBL" id="CAG8621226.1"/>
    </source>
</evidence>
<evidence type="ECO:0000256" key="1">
    <source>
        <dbReference type="ARBA" id="ARBA00004123"/>
    </source>
</evidence>
<keyword evidence="2" id="KW-0479">Metal-binding</keyword>
<comment type="subcellular location">
    <subcellularLocation>
        <location evidence="1">Nucleus</location>
    </subcellularLocation>
</comment>
<dbReference type="InterPro" id="IPR052035">
    <property type="entry name" value="ZnF_BED_domain_contain"/>
</dbReference>
<evidence type="ECO:0000256" key="4">
    <source>
        <dbReference type="ARBA" id="ARBA00022833"/>
    </source>
</evidence>
<dbReference type="GO" id="GO:0005634">
    <property type="term" value="C:nucleus"/>
    <property type="evidence" value="ECO:0007669"/>
    <property type="project" value="UniProtKB-SubCell"/>
</dbReference>
<evidence type="ECO:0000259" key="6">
    <source>
        <dbReference type="Pfam" id="PF05699"/>
    </source>
</evidence>
<feature type="non-terminal residue" evidence="7">
    <location>
        <position position="422"/>
    </location>
</feature>
<dbReference type="GO" id="GO:0046983">
    <property type="term" value="F:protein dimerization activity"/>
    <property type="evidence" value="ECO:0007669"/>
    <property type="project" value="InterPro"/>
</dbReference>
<keyword evidence="8" id="KW-1185">Reference proteome</keyword>
<dbReference type="OrthoDB" id="2444196at2759"/>
<keyword evidence="3" id="KW-0863">Zinc-finger</keyword>
<evidence type="ECO:0000256" key="2">
    <source>
        <dbReference type="ARBA" id="ARBA00022723"/>
    </source>
</evidence>
<dbReference type="PANTHER" id="PTHR46481:SF10">
    <property type="entry name" value="ZINC FINGER BED DOMAIN-CONTAINING PROTEIN 39"/>
    <property type="match status" value="1"/>
</dbReference>
<dbReference type="EMBL" id="CAJVPY010004504">
    <property type="protein sequence ID" value="CAG8621226.1"/>
    <property type="molecule type" value="Genomic_DNA"/>
</dbReference>
<organism evidence="7 8">
    <name type="scientific">Dentiscutata erythropus</name>
    <dbReference type="NCBI Taxonomy" id="1348616"/>
    <lineage>
        <taxon>Eukaryota</taxon>
        <taxon>Fungi</taxon>
        <taxon>Fungi incertae sedis</taxon>
        <taxon>Mucoromycota</taxon>
        <taxon>Glomeromycotina</taxon>
        <taxon>Glomeromycetes</taxon>
        <taxon>Diversisporales</taxon>
        <taxon>Gigasporaceae</taxon>
        <taxon>Dentiscutata</taxon>
    </lineage>
</organism>
<evidence type="ECO:0000256" key="5">
    <source>
        <dbReference type="ARBA" id="ARBA00023242"/>
    </source>
</evidence>
<keyword evidence="4" id="KW-0862">Zinc</keyword>
<dbReference type="PANTHER" id="PTHR46481">
    <property type="entry name" value="ZINC FINGER BED DOMAIN-CONTAINING PROTEIN 4"/>
    <property type="match status" value="1"/>
</dbReference>
<evidence type="ECO:0000256" key="3">
    <source>
        <dbReference type="ARBA" id="ARBA00022771"/>
    </source>
</evidence>
<reference evidence="7" key="1">
    <citation type="submission" date="2021-06" db="EMBL/GenBank/DDBJ databases">
        <authorList>
            <person name="Kallberg Y."/>
            <person name="Tangrot J."/>
            <person name="Rosling A."/>
        </authorList>
    </citation>
    <scope>NUCLEOTIDE SEQUENCE</scope>
    <source>
        <strain evidence="7">MA453B</strain>
    </source>
</reference>
<dbReference type="InterPro" id="IPR008906">
    <property type="entry name" value="HATC_C_dom"/>
</dbReference>
<dbReference type="Proteomes" id="UP000789405">
    <property type="component" value="Unassembled WGS sequence"/>
</dbReference>
<dbReference type="AlphaFoldDB" id="A0A9N9GMG8"/>
<dbReference type="InterPro" id="IPR012337">
    <property type="entry name" value="RNaseH-like_sf"/>
</dbReference>
<name>A0A9N9GMG8_9GLOM</name>
<evidence type="ECO:0000313" key="8">
    <source>
        <dbReference type="Proteomes" id="UP000789405"/>
    </source>
</evidence>
<comment type="caution">
    <text evidence="7">The sequence shown here is derived from an EMBL/GenBank/DDBJ whole genome shotgun (WGS) entry which is preliminary data.</text>
</comment>
<gene>
    <name evidence="7" type="ORF">DERYTH_LOCUS8647</name>
</gene>